<dbReference type="EMBL" id="KM051424">
    <property type="protein sequence ID" value="AIP92361.1"/>
    <property type="molecule type" value="Genomic_RNA"/>
</dbReference>
<evidence type="ECO:0000256" key="2">
    <source>
        <dbReference type="ARBA" id="ARBA00022484"/>
    </source>
</evidence>
<dbReference type="Pfam" id="PF02123">
    <property type="entry name" value="RdRP_4"/>
    <property type="match status" value="1"/>
</dbReference>
<keyword evidence="7" id="KW-0693">Viral RNA replication</keyword>
<proteinExistence type="inferred from homology"/>
<evidence type="ECO:0000256" key="6">
    <source>
        <dbReference type="ARBA" id="ARBA00048744"/>
    </source>
</evidence>
<dbReference type="KEGG" id="vg:20522690"/>
<dbReference type="SUPFAM" id="SSF56672">
    <property type="entry name" value="DNA/RNA polymerases"/>
    <property type="match status" value="1"/>
</dbReference>
<protein>
    <recommendedName>
        <fullName evidence="7">RNA-directed RNA polymerase</fullName>
        <ecNumber evidence="7">2.7.7.48</ecNumber>
    </recommendedName>
</protein>
<dbReference type="Proteomes" id="UP000204624">
    <property type="component" value="Segment"/>
</dbReference>
<accession>A0A089G446</accession>
<organism evidence="8 9">
    <name type="scientific">Botryosphaeria dothidea victorivirus 1</name>
    <dbReference type="NCBI Taxonomy" id="1547580"/>
    <lineage>
        <taxon>Viruses</taxon>
        <taxon>Riboviria</taxon>
        <taxon>Orthornavirae</taxon>
        <taxon>Duplornaviricota</taxon>
        <taxon>Chrymotiviricetes</taxon>
        <taxon>Ghabrivirales</taxon>
        <taxon>Alphatotivirineae</taxon>
        <taxon>Pseudototiviridae</taxon>
        <taxon>Victorivirus</taxon>
        <taxon>Victorivirus jyuhachi</taxon>
    </lineage>
</organism>
<dbReference type="RefSeq" id="YP_009072433.1">
    <property type="nucleotide sequence ID" value="NC_025214.1"/>
</dbReference>
<gene>
    <name evidence="8" type="primary">RdRp</name>
    <name evidence="8" type="ORF">BDV1_gp2</name>
</gene>
<dbReference type="GO" id="GO:0003968">
    <property type="term" value="F:RNA-directed RNA polymerase activity"/>
    <property type="evidence" value="ECO:0007669"/>
    <property type="project" value="UniProtKB-KW"/>
</dbReference>
<evidence type="ECO:0000256" key="5">
    <source>
        <dbReference type="ARBA" id="ARBA00022741"/>
    </source>
</evidence>
<keyword evidence="2 7" id="KW-0696">RNA-directed RNA polymerase</keyword>
<dbReference type="EC" id="2.7.7.48" evidence="7"/>
<evidence type="ECO:0000256" key="7">
    <source>
        <dbReference type="RuleBase" id="RU364050"/>
    </source>
</evidence>
<comment type="catalytic activity">
    <reaction evidence="6 7">
        <text>RNA(n) + a ribonucleoside 5'-triphosphate = RNA(n+1) + diphosphate</text>
        <dbReference type="Rhea" id="RHEA:21248"/>
        <dbReference type="Rhea" id="RHEA-COMP:14527"/>
        <dbReference type="Rhea" id="RHEA-COMP:17342"/>
        <dbReference type="ChEBI" id="CHEBI:33019"/>
        <dbReference type="ChEBI" id="CHEBI:61557"/>
        <dbReference type="ChEBI" id="CHEBI:140395"/>
        <dbReference type="EC" id="2.7.7.48"/>
    </reaction>
</comment>
<evidence type="ECO:0000313" key="9">
    <source>
        <dbReference type="Proteomes" id="UP000204624"/>
    </source>
</evidence>
<keyword evidence="9" id="KW-1185">Reference proteome</keyword>
<dbReference type="InterPro" id="IPR001795">
    <property type="entry name" value="RNA-dir_pol_luteovirus"/>
</dbReference>
<reference evidence="8 9" key="1">
    <citation type="submission" date="2014-06" db="EMBL/GenBank/DDBJ databases">
        <title>Complete nucleotide sequence of a novel Victorivirus infecting the pear stem wart fungus Botryosphaeria dothide.</title>
        <authorList>
            <person name="Zhai L."/>
            <person name="Hong N."/>
            <person name="Zhang M."/>
            <person name="Wang G."/>
        </authorList>
    </citation>
    <scope>NUCLEOTIDE SEQUENCE [LARGE SCALE GENOMIC DNA]</scope>
    <source>
        <strain evidence="8">GY25</strain>
    </source>
</reference>
<keyword evidence="5 7" id="KW-0547">Nucleotide-binding</keyword>
<dbReference type="GO" id="GO:0006351">
    <property type="term" value="P:DNA-templated transcription"/>
    <property type="evidence" value="ECO:0007669"/>
    <property type="project" value="InterPro"/>
</dbReference>
<dbReference type="OrthoDB" id="9167at10239"/>
<keyword evidence="3 7" id="KW-0808">Transferase</keyword>
<dbReference type="GO" id="GO:0000166">
    <property type="term" value="F:nucleotide binding"/>
    <property type="evidence" value="ECO:0007669"/>
    <property type="project" value="UniProtKB-KW"/>
</dbReference>
<dbReference type="InterPro" id="IPR043502">
    <property type="entry name" value="DNA/RNA_pol_sf"/>
</dbReference>
<sequence length="840" mass="93790">MQDAVAVRAAEVGPLGVELLRVIDTFAAWTRTHFPRELVAGMSRLQVQRQQLDSIHPLLAPAIATLLLDYPLQLELDHGVVMRLVDLALPRIDAEPAEPAKNQALRQHVKRNSPRHNQYMELASAIRHDKPFRLACFPEKKLQAATAKKNFSTRRLLDSVSRELGASFLGWLVAHCACKVTDDQFQMIIIFGLTLSTRLGRHAYLYALSMVTNPSHAKSLNVVLKGLGANASTPGCWFVEGQGLLGRGVGDVDWNSEIPYRCDPDLVREKTINVDPETIRPHIRAILERELVNRNDLPDMEDFWTSRWLWCVNGSQTSDSDKALGLDLKTLQTHRRRYRRMAAEALVDNPIPDWDGTTYVSASSKLEVGKTRAIFACDTRSYFAFSYLLNQVQKDWRNERVLLDPGNGGTVAMGARLRNAQKGGGFNLMLDYDDFNSQHSTETMKIVFEETCKIYNAPAWYTDKLCSSFDKMYIRQKDGLRHVAGTLMSGHRGTTFINSVLNAAYLRCGVGSGWFDHALSLHTGDDVYIRSNSRSEVSNILTRAAEFGCRMNPTKQSIGVKNCEFLRCAYNPYYAVGYLCRTVGTLVNGNWSGDTPLTPHEALTSLLTSLRSLYNRSLGGGLGRYLASAIRFRTDGISRKNLIGLLDGRIAIEGGPCFNADAKIRTCALKNTIKPSPLVDKNWDAYATRDYLVCHTTDLEYYALQNCGVSPTPLMVTTSYEKGLNRESEEVKPLKFCNMRVSTARGFATVSELLKVDTEGGVLAHYPLLMLIKDSLSPSLIRELCEADGYTPPSENIRAYAFGEDFRTHNIIGRLPYSDAAALQGKTSCDNIVADYKIYL</sequence>
<name>A0A089G446_9VIRU</name>
<evidence type="ECO:0000256" key="3">
    <source>
        <dbReference type="ARBA" id="ARBA00022679"/>
    </source>
</evidence>
<dbReference type="GO" id="GO:0003723">
    <property type="term" value="F:RNA binding"/>
    <property type="evidence" value="ECO:0007669"/>
    <property type="project" value="InterPro"/>
</dbReference>
<comment type="similarity">
    <text evidence="1">Belongs to the totiviridae RNA-directed RNA polymerase family.</text>
</comment>
<evidence type="ECO:0000256" key="1">
    <source>
        <dbReference type="ARBA" id="ARBA00010455"/>
    </source>
</evidence>
<keyword evidence="4 7" id="KW-0548">Nucleotidyltransferase</keyword>
<evidence type="ECO:0000256" key="4">
    <source>
        <dbReference type="ARBA" id="ARBA00022695"/>
    </source>
</evidence>
<dbReference type="GeneID" id="20522690"/>
<evidence type="ECO:0000313" key="8">
    <source>
        <dbReference type="EMBL" id="AIP92361.1"/>
    </source>
</evidence>